<reference evidence="1 2" key="1">
    <citation type="submission" date="2019-07" db="EMBL/GenBank/DDBJ databases">
        <title>De Novo Assembly of kiwifruit Actinidia rufa.</title>
        <authorList>
            <person name="Sugita-Konishi S."/>
            <person name="Sato K."/>
            <person name="Mori E."/>
            <person name="Abe Y."/>
            <person name="Kisaki G."/>
            <person name="Hamano K."/>
            <person name="Suezawa K."/>
            <person name="Otani M."/>
            <person name="Fukuda T."/>
            <person name="Manabe T."/>
            <person name="Gomi K."/>
            <person name="Tabuchi M."/>
            <person name="Akimitsu K."/>
            <person name="Kataoka I."/>
        </authorList>
    </citation>
    <scope>NUCLEOTIDE SEQUENCE [LARGE SCALE GENOMIC DNA]</scope>
    <source>
        <strain evidence="2">cv. Fuchu</strain>
    </source>
</reference>
<dbReference type="OrthoDB" id="1933849at2759"/>
<organism evidence="1 2">
    <name type="scientific">Actinidia rufa</name>
    <dbReference type="NCBI Taxonomy" id="165716"/>
    <lineage>
        <taxon>Eukaryota</taxon>
        <taxon>Viridiplantae</taxon>
        <taxon>Streptophyta</taxon>
        <taxon>Embryophyta</taxon>
        <taxon>Tracheophyta</taxon>
        <taxon>Spermatophyta</taxon>
        <taxon>Magnoliopsida</taxon>
        <taxon>eudicotyledons</taxon>
        <taxon>Gunneridae</taxon>
        <taxon>Pentapetalae</taxon>
        <taxon>asterids</taxon>
        <taxon>Ericales</taxon>
        <taxon>Actinidiaceae</taxon>
        <taxon>Actinidia</taxon>
    </lineage>
</organism>
<proteinExistence type="predicted"/>
<dbReference type="EMBL" id="BJWL01000018">
    <property type="protein sequence ID" value="GFZ06248.1"/>
    <property type="molecule type" value="Genomic_DNA"/>
</dbReference>
<dbReference type="AlphaFoldDB" id="A0A7J0G633"/>
<sequence>MEGARRGMMINGGVSSWRATYGRPIPRRGRVKAAMVVVWPILWLLSSHPKMGLPS</sequence>
<protein>
    <submittedName>
        <fullName evidence="1">Uncharacterized protein</fullName>
    </submittedName>
</protein>
<name>A0A7J0G633_9ERIC</name>
<evidence type="ECO:0000313" key="1">
    <source>
        <dbReference type="EMBL" id="GFZ06248.1"/>
    </source>
</evidence>
<comment type="caution">
    <text evidence="1">The sequence shown here is derived from an EMBL/GenBank/DDBJ whole genome shotgun (WGS) entry which is preliminary data.</text>
</comment>
<keyword evidence="2" id="KW-1185">Reference proteome</keyword>
<dbReference type="Proteomes" id="UP000585474">
    <property type="component" value="Unassembled WGS sequence"/>
</dbReference>
<gene>
    <name evidence="1" type="ORF">Acr_18g0004180</name>
</gene>
<evidence type="ECO:0000313" key="2">
    <source>
        <dbReference type="Proteomes" id="UP000585474"/>
    </source>
</evidence>
<accession>A0A7J0G633</accession>